<accession>A0A382II93</accession>
<organism evidence="1">
    <name type="scientific">marine metagenome</name>
    <dbReference type="NCBI Taxonomy" id="408172"/>
    <lineage>
        <taxon>unclassified sequences</taxon>
        <taxon>metagenomes</taxon>
        <taxon>ecological metagenomes</taxon>
    </lineage>
</organism>
<sequence>MKSKLNNLLGKLAIALVCGTFFEPAAALGQSGDTAEVESLIEKLSNWGRWGADDQLGTLNLITPEVRVEAARQVKEGISVSMAHNADKKLSIYNASPYSHNMTSTGESPDAQWAGDQICIAYHGYAHTHIDALCHLFHKGKIYNGLPQTVVTRNGAKKMSIIGLKQGIFTRGILLDLPAMKGVDWLKPGYAVTVKDLEAFEKWADVRIGKGDVLLLRTGRWAREKVKGPWDIGNNSAGYHYSCMEWLAKRDIGFIGSDVASDVLPSGVKGFTHPVHAIALHALGMNIFDCCDFLEISEMCKKLKRYSFLLTANPLPVDGATGSPLNPVATF</sequence>
<dbReference type="AlphaFoldDB" id="A0A382II93"/>
<dbReference type="SUPFAM" id="SSF102198">
    <property type="entry name" value="Putative cyclase"/>
    <property type="match status" value="1"/>
</dbReference>
<name>A0A382II93_9ZZZZ</name>
<dbReference type="GO" id="GO:0019441">
    <property type="term" value="P:L-tryptophan catabolic process to kynurenine"/>
    <property type="evidence" value="ECO:0007669"/>
    <property type="project" value="InterPro"/>
</dbReference>
<evidence type="ECO:0008006" key="2">
    <source>
        <dbReference type="Google" id="ProtNLM"/>
    </source>
</evidence>
<reference evidence="1" key="1">
    <citation type="submission" date="2018-05" db="EMBL/GenBank/DDBJ databases">
        <authorList>
            <person name="Lanie J.A."/>
            <person name="Ng W.-L."/>
            <person name="Kazmierczak K.M."/>
            <person name="Andrzejewski T.M."/>
            <person name="Davidsen T.M."/>
            <person name="Wayne K.J."/>
            <person name="Tettelin H."/>
            <person name="Glass J.I."/>
            <person name="Rusch D."/>
            <person name="Podicherti R."/>
            <person name="Tsui H.-C.T."/>
            <person name="Winkler M.E."/>
        </authorList>
    </citation>
    <scope>NUCLEOTIDE SEQUENCE</scope>
</reference>
<protein>
    <recommendedName>
        <fullName evidence="2">Cyclase</fullName>
    </recommendedName>
</protein>
<proteinExistence type="predicted"/>
<dbReference type="GO" id="GO:0004061">
    <property type="term" value="F:arylformamidase activity"/>
    <property type="evidence" value="ECO:0007669"/>
    <property type="project" value="InterPro"/>
</dbReference>
<dbReference type="EMBL" id="UINC01067063">
    <property type="protein sequence ID" value="SVB98381.1"/>
    <property type="molecule type" value="Genomic_DNA"/>
</dbReference>
<dbReference type="InterPro" id="IPR037175">
    <property type="entry name" value="KFase_sf"/>
</dbReference>
<dbReference type="InterPro" id="IPR007325">
    <property type="entry name" value="KFase/CYL"/>
</dbReference>
<evidence type="ECO:0000313" key="1">
    <source>
        <dbReference type="EMBL" id="SVB98381.1"/>
    </source>
</evidence>
<dbReference type="Gene3D" id="3.50.30.50">
    <property type="entry name" value="Putative cyclase"/>
    <property type="match status" value="1"/>
</dbReference>
<dbReference type="PANTHER" id="PTHR34861:SF10">
    <property type="entry name" value="CYCLASE"/>
    <property type="match status" value="1"/>
</dbReference>
<gene>
    <name evidence="1" type="ORF">METZ01_LOCUS251235</name>
</gene>
<feature type="non-terminal residue" evidence="1">
    <location>
        <position position="331"/>
    </location>
</feature>
<dbReference type="PANTHER" id="PTHR34861">
    <property type="match status" value="1"/>
</dbReference>
<dbReference type="Pfam" id="PF04199">
    <property type="entry name" value="Cyclase"/>
    <property type="match status" value="1"/>
</dbReference>